<accession>A0ABS0LTB6</accession>
<keyword evidence="3" id="KW-1185">Reference proteome</keyword>
<dbReference type="EMBL" id="JACBXQ010000008">
    <property type="protein sequence ID" value="MBG9987338.1"/>
    <property type="molecule type" value="Genomic_DNA"/>
</dbReference>
<evidence type="ECO:0000313" key="2">
    <source>
        <dbReference type="EMBL" id="MBG9987338.1"/>
    </source>
</evidence>
<dbReference type="InterPro" id="IPR023809">
    <property type="entry name" value="Thiopep_bacteriocin_synth_dom"/>
</dbReference>
<feature type="domain" description="Thiopeptide-type bacteriocin biosynthesis" evidence="1">
    <location>
        <begin position="584"/>
        <end position="780"/>
    </location>
</feature>
<evidence type="ECO:0000259" key="1">
    <source>
        <dbReference type="Pfam" id="PF14028"/>
    </source>
</evidence>
<proteinExistence type="predicted"/>
<dbReference type="Proteomes" id="UP000721415">
    <property type="component" value="Unassembled WGS sequence"/>
</dbReference>
<dbReference type="RefSeq" id="WP_197116261.1">
    <property type="nucleotide sequence ID" value="NZ_JACBXQ010000008.1"/>
</dbReference>
<protein>
    <recommendedName>
        <fullName evidence="1">Thiopeptide-type bacteriocin biosynthesis domain-containing protein</fullName>
    </recommendedName>
</protein>
<dbReference type="Pfam" id="PF14028">
    <property type="entry name" value="Lant_dehydr_C"/>
    <property type="match status" value="1"/>
</dbReference>
<reference evidence="2 3" key="1">
    <citation type="submission" date="2020-07" db="EMBL/GenBank/DDBJ databases">
        <title>Facklamia lactis sp. nov., isolated from raw milk.</title>
        <authorList>
            <person name="Doll E.V."/>
            <person name="Huptas C."/>
            <person name="Staib L."/>
            <person name="Wenning M."/>
            <person name="Scherer S."/>
        </authorList>
    </citation>
    <scope>NUCLEOTIDE SEQUENCE [LARGE SCALE GENOMIC DNA]</scope>
    <source>
        <strain evidence="2 3">DSM 111018</strain>
    </source>
</reference>
<organism evidence="2 3">
    <name type="scientific">Facklamia lactis</name>
    <dbReference type="NCBI Taxonomy" id="2749967"/>
    <lineage>
        <taxon>Bacteria</taxon>
        <taxon>Bacillati</taxon>
        <taxon>Bacillota</taxon>
        <taxon>Bacilli</taxon>
        <taxon>Lactobacillales</taxon>
        <taxon>Aerococcaceae</taxon>
        <taxon>Facklamia</taxon>
    </lineage>
</organism>
<evidence type="ECO:0000313" key="3">
    <source>
        <dbReference type="Proteomes" id="UP000721415"/>
    </source>
</evidence>
<comment type="caution">
    <text evidence="2">The sequence shown here is derived from an EMBL/GenBank/DDBJ whole genome shotgun (WGS) entry which is preliminary data.</text>
</comment>
<gene>
    <name evidence="2" type="ORF">HZY91_10720</name>
</gene>
<sequence length="802" mass="96108">MNFEENMLLRLPILSMNSEISSEEFEEVKYILKNMHLSYINKDVIDKYISRMKYRTNPLNAMVSENKVVISDYNKLCINEVRETKTVLKHQNLFSLSNRIIEKDKFFVYGFKEDYYILEKNEINFDSVSYNEVLSRKELDKKIVSDYEINDLIETGFFSEYLVSEIETDITGNNKIYDRFSSETQYLNISDKLLKKVGNIVYSILNCFYLKGLDEVIDYFVDKYHFSYVPLNIVLSDKKFLELCSKLYLVPNKKFTDYYANIIEYCDISNINEFDISSNFFKQMMEREPKYNDFDVNMNILENEGKVIINLDTEKYIKRKGSVNKFSDSNDYSINILSSNPVISYLTNRQNDKNKINYDYLTENGLNLSDIYIGYDKEIEYFHMINRLTEENISINLLSNVDSYYLGSEIDTIVKLSNINNHIRTHLIPKFFYKYNHTPRITVDNNIILCKEQWVVNYNVLLHKNIDSFKYNIENMIGKKEKNNFVYIEEDYEIPFTIDNIRDIEELYKKIKKHKKLIIKENIYEKSYVYINDKQYNNELIVSYSDYHNKSKSFSKERNYVESPYEVDILDKWTYFLIEIIELNSSVYKLIKELSERINSTRFYYLFFIERSQQQLRFRVNSKDYILYIVEILKKYSVVLSYSIVPYDKEICRYNEVGIENFETISYFDSKRTLIVKNECEDNINIRELVTINIIYYLNLFFENELNLKVKILEPYIKGKQNRETLNYYSNIVNNFEDNINFTKFNNQEEKFIKINGIKSALDFIHLSNIRLIGNNIEIEKEAFKYIAIYLKKSRYKNGNNK</sequence>
<name>A0ABS0LTB6_9LACT</name>